<dbReference type="Pfam" id="PF18952">
    <property type="entry name" value="DUF5696"/>
    <property type="match status" value="1"/>
</dbReference>
<organism evidence="2">
    <name type="scientific">Paenibacillus ihbetae</name>
    <dbReference type="NCBI Taxonomy" id="1870820"/>
    <lineage>
        <taxon>Bacteria</taxon>
        <taxon>Bacillati</taxon>
        <taxon>Bacillota</taxon>
        <taxon>Bacilli</taxon>
        <taxon>Bacillales</taxon>
        <taxon>Paenibacillaceae</taxon>
        <taxon>Paenibacillus</taxon>
    </lineage>
</organism>
<proteinExistence type="predicted"/>
<dbReference type="PROSITE" id="PS51257">
    <property type="entry name" value="PROKAR_LIPOPROTEIN"/>
    <property type="match status" value="1"/>
</dbReference>
<dbReference type="InterPro" id="IPR043751">
    <property type="entry name" value="DUF5696"/>
</dbReference>
<feature type="signal peptide" evidence="1">
    <location>
        <begin position="1"/>
        <end position="21"/>
    </location>
</feature>
<reference evidence="2" key="1">
    <citation type="submission" date="2016-08" db="EMBL/GenBank/DDBJ databases">
        <title>Complete Genome Seqeunce of Paenibacillus sp. nov. IHBB 9852 from high altitute lake of Indian trans-Himalayas.</title>
        <authorList>
            <person name="Kiran S."/>
            <person name="Swarnkar M.K."/>
            <person name="Rana A."/>
            <person name="Tewari R."/>
            <person name="Gulati A."/>
        </authorList>
    </citation>
    <scope>NUCLEOTIDE SEQUENCE [LARGE SCALE GENOMIC DNA]</scope>
    <source>
        <strain evidence="2">IHBB 9852</strain>
    </source>
</reference>
<evidence type="ECO:0008006" key="3">
    <source>
        <dbReference type="Google" id="ProtNLM"/>
    </source>
</evidence>
<evidence type="ECO:0000313" key="2">
    <source>
        <dbReference type="EMBL" id="ANY75908.1"/>
    </source>
</evidence>
<gene>
    <name evidence="2" type="ORF">BBD41_26875</name>
</gene>
<name>A0A1B2E7G9_9BACL</name>
<dbReference type="EMBL" id="CP016809">
    <property type="protein sequence ID" value="ANY75908.1"/>
    <property type="molecule type" value="Genomic_DNA"/>
</dbReference>
<sequence>MGNFAKYMLLAASVLTALIMAGCTDKGPEKAAGDEGNGPANSFTPGAALKSSFVNPSVKGMKGIAENDQLQLLADDQTGAIAVVHKASGEIWHSNPPGHQSDPLAAGVNKSLLSSQLKLDFYNSFGQINSVNSHADSAAYKQIGMEEIPNGVRVNYRFGTDKKTIDDMPKKISKSRFEQNLLSKLDSAGQRTLKIAYTEDAEQGVYVRSDGALKGLQLERALKAFEDAGYTEDDLLVDIEENHLDQTKPEPRVFHASIEYTLDGDSLIAKLPVSSIDFPAEYPVNTISFLSFFGAGGAEDKGSILVPDGSGALIHFNNGKTRYPSYQQSVYGMDRTMSGIETADSSQDVRLPVFGIIREGGAFIGIIEEGAPAATINADVSGRLNSYNYVYPTFTVINKGDLSLDANGQQRSLPKFQENPMRSDFSVRYAFVGKQSASYPGLAAYYRNYLEQQGGLPAIAERNEENMPFYLQLVGSIYKKKHFAGIPYRALEPLTTFEQAQSILTEMGKRGIHDIKLKYSGWFNNGLAHEVPGSVSVDQQVGGEKGLRRLLSYANENGVKLYPDVAILTALSGSGFNEAKEASRTLRGIPAEIYSFNPALNRGDRTGSPAYVISPRFIGSYTEAFLKDYGKYGAIGVSLSDLAAELDSDFRKHRQIDRTESEQLSLDALNKVSDANPQVMADGGNAYALPFLTDITHAPMSSSSFKIEDAEIPFYQMVVRGHIDYTGAPYNLSAYTDAKPYILKCLEYGAGVYFQWFYEPNHKIKDTEHNELFSANYALWIDEAARIYEEVNAFLKKVRHERIVGHDELADGVFKTTYESGVYVIVNYNRAPVTIDGVTIEAESYVTGGEAP</sequence>
<protein>
    <recommendedName>
        <fullName evidence="3">ABC transporter substrate-binding protein</fullName>
    </recommendedName>
</protein>
<dbReference type="RefSeq" id="WP_099479751.1">
    <property type="nucleotide sequence ID" value="NZ_CP016809.1"/>
</dbReference>
<feature type="chain" id="PRO_5039537866" description="ABC transporter substrate-binding protein" evidence="1">
    <location>
        <begin position="22"/>
        <end position="852"/>
    </location>
</feature>
<accession>A0A1B2E7G9</accession>
<dbReference type="AlphaFoldDB" id="A0A1B2E7G9"/>
<evidence type="ECO:0000256" key="1">
    <source>
        <dbReference type="SAM" id="SignalP"/>
    </source>
</evidence>
<keyword evidence="1" id="KW-0732">Signal</keyword>
<dbReference type="KEGG" id="pib:BBD41_26875"/>